<dbReference type="InterPro" id="IPR021354">
    <property type="entry name" value="DUF2975"/>
</dbReference>
<dbReference type="Proteomes" id="UP000177697">
    <property type="component" value="Unassembled WGS sequence"/>
</dbReference>
<proteinExistence type="predicted"/>
<feature type="transmembrane region" description="Helical" evidence="1">
    <location>
        <begin position="116"/>
        <end position="139"/>
    </location>
</feature>
<keyword evidence="1" id="KW-1133">Transmembrane helix</keyword>
<evidence type="ECO:0000313" key="3">
    <source>
        <dbReference type="Proteomes" id="UP000177697"/>
    </source>
</evidence>
<dbReference type="Pfam" id="PF11188">
    <property type="entry name" value="DUF2975"/>
    <property type="match status" value="1"/>
</dbReference>
<keyword evidence="1" id="KW-0812">Transmembrane</keyword>
<reference evidence="2 3" key="1">
    <citation type="journal article" date="2016" name="Nat. Commun.">
        <title>Thousands of microbial genomes shed light on interconnected biogeochemical processes in an aquifer system.</title>
        <authorList>
            <person name="Anantharaman K."/>
            <person name="Brown C.T."/>
            <person name="Hug L.A."/>
            <person name="Sharon I."/>
            <person name="Castelle C.J."/>
            <person name="Probst A.J."/>
            <person name="Thomas B.C."/>
            <person name="Singh A."/>
            <person name="Wilkins M.J."/>
            <person name="Karaoz U."/>
            <person name="Brodie E.L."/>
            <person name="Williams K.H."/>
            <person name="Hubbard S.S."/>
            <person name="Banfield J.F."/>
        </authorList>
    </citation>
    <scope>NUCLEOTIDE SEQUENCE [LARGE SCALE GENOMIC DNA]</scope>
</reference>
<organism evidence="2 3">
    <name type="scientific">Candidatus Zambryskibacteria bacterium RIFOXYC1_FULL_39_10</name>
    <dbReference type="NCBI Taxonomy" id="1802779"/>
    <lineage>
        <taxon>Bacteria</taxon>
        <taxon>Candidatus Zambryskiibacteriota</taxon>
    </lineage>
</organism>
<name>A0A1G2V4A5_9BACT</name>
<keyword evidence="1" id="KW-0472">Membrane</keyword>
<evidence type="ECO:0008006" key="4">
    <source>
        <dbReference type="Google" id="ProtNLM"/>
    </source>
</evidence>
<feature type="transmembrane region" description="Helical" evidence="1">
    <location>
        <begin position="9"/>
        <end position="29"/>
    </location>
</feature>
<feature type="transmembrane region" description="Helical" evidence="1">
    <location>
        <begin position="41"/>
        <end position="65"/>
    </location>
</feature>
<gene>
    <name evidence="2" type="ORF">A2431_01340</name>
</gene>
<feature type="transmembrane region" description="Helical" evidence="1">
    <location>
        <begin position="90"/>
        <end position="110"/>
    </location>
</feature>
<comment type="caution">
    <text evidence="2">The sequence shown here is derived from an EMBL/GenBank/DDBJ whole genome shotgun (WGS) entry which is preliminary data.</text>
</comment>
<dbReference type="EMBL" id="MHWW01000002">
    <property type="protein sequence ID" value="OHB16452.1"/>
    <property type="molecule type" value="Genomic_DNA"/>
</dbReference>
<protein>
    <recommendedName>
        <fullName evidence="4">DUF2975 domain-containing protein</fullName>
    </recommendedName>
</protein>
<sequence>MSTLILKATVVVLGLIVIALCIFALPSMWKGGSIEFAEASYAVKLVVIGLYATTVPFFIALWQALKLLHYIRKDMAFSDLSVKALKNIKYSAIIIGVLYMSGEPLLFPIADADDAPGLVVIGFAIACAPFVIAAFANVFQKILQDGIEIKN</sequence>
<evidence type="ECO:0000256" key="1">
    <source>
        <dbReference type="SAM" id="Phobius"/>
    </source>
</evidence>
<accession>A0A1G2V4A5</accession>
<evidence type="ECO:0000313" key="2">
    <source>
        <dbReference type="EMBL" id="OHB16452.1"/>
    </source>
</evidence>
<dbReference type="AlphaFoldDB" id="A0A1G2V4A5"/>